<protein>
    <recommendedName>
        <fullName evidence="2">Cysteine-rich DPF motif domain-containing protein 1</fullName>
    </recommendedName>
</protein>
<keyword evidence="5" id="KW-1185">Reference proteome</keyword>
<comment type="similarity">
    <text evidence="1">Belongs to the CDPF1 family.</text>
</comment>
<evidence type="ECO:0000313" key="4">
    <source>
        <dbReference type="EMBL" id="GCB69437.1"/>
    </source>
</evidence>
<name>A0A401P8H1_SCYTO</name>
<feature type="domain" description="Cysteine-rich DPF motif" evidence="3">
    <location>
        <begin position="31"/>
        <end position="123"/>
    </location>
</feature>
<dbReference type="EMBL" id="BFAA01004580">
    <property type="protein sequence ID" value="GCB69437.1"/>
    <property type="molecule type" value="Genomic_DNA"/>
</dbReference>
<dbReference type="InterPro" id="IPR042426">
    <property type="entry name" value="CDPF1"/>
</dbReference>
<organism evidence="4 5">
    <name type="scientific">Scyliorhinus torazame</name>
    <name type="common">Cloudy catshark</name>
    <name type="synonym">Catulus torazame</name>
    <dbReference type="NCBI Taxonomy" id="75743"/>
    <lineage>
        <taxon>Eukaryota</taxon>
        <taxon>Metazoa</taxon>
        <taxon>Chordata</taxon>
        <taxon>Craniata</taxon>
        <taxon>Vertebrata</taxon>
        <taxon>Chondrichthyes</taxon>
        <taxon>Elasmobranchii</taxon>
        <taxon>Galeomorphii</taxon>
        <taxon>Galeoidea</taxon>
        <taxon>Carcharhiniformes</taxon>
        <taxon>Scyliorhinidae</taxon>
        <taxon>Scyliorhinus</taxon>
    </lineage>
</organism>
<dbReference type="PANTHER" id="PTHR31849:SF1">
    <property type="entry name" value="CYSTEINE-RICH DPF MOTIF DOMAIN-CONTAINING PROTEIN 1"/>
    <property type="match status" value="1"/>
</dbReference>
<dbReference type="AlphaFoldDB" id="A0A401P8H1"/>
<proteinExistence type="inferred from homology"/>
<reference evidence="4 5" key="1">
    <citation type="journal article" date="2018" name="Nat. Ecol. Evol.">
        <title>Shark genomes provide insights into elasmobranch evolution and the origin of vertebrates.</title>
        <authorList>
            <person name="Hara Y"/>
            <person name="Yamaguchi K"/>
            <person name="Onimaru K"/>
            <person name="Kadota M"/>
            <person name="Koyanagi M"/>
            <person name="Keeley SD"/>
            <person name="Tatsumi K"/>
            <person name="Tanaka K"/>
            <person name="Motone F"/>
            <person name="Kageyama Y"/>
            <person name="Nozu R"/>
            <person name="Adachi N"/>
            <person name="Nishimura O"/>
            <person name="Nakagawa R"/>
            <person name="Tanegashima C"/>
            <person name="Kiyatake I"/>
            <person name="Matsumoto R"/>
            <person name="Murakumo K"/>
            <person name="Nishida K"/>
            <person name="Terakita A"/>
            <person name="Kuratani S"/>
            <person name="Sato K"/>
            <person name="Hyodo S Kuraku.S."/>
        </authorList>
    </citation>
    <scope>NUCLEOTIDE SEQUENCE [LARGE SCALE GENOMIC DNA]</scope>
</reference>
<evidence type="ECO:0000259" key="3">
    <source>
        <dbReference type="Pfam" id="PF10170"/>
    </source>
</evidence>
<evidence type="ECO:0000256" key="2">
    <source>
        <dbReference type="ARBA" id="ARBA00014801"/>
    </source>
</evidence>
<dbReference type="Proteomes" id="UP000288216">
    <property type="component" value="Unassembled WGS sequence"/>
</dbReference>
<dbReference type="STRING" id="75743.A0A401P8H1"/>
<dbReference type="Pfam" id="PF10170">
    <property type="entry name" value="C6_DPF"/>
    <property type="match status" value="1"/>
</dbReference>
<dbReference type="OrthoDB" id="191995at2759"/>
<dbReference type="OMA" id="CRRAVCH"/>
<dbReference type="InterPro" id="IPR018785">
    <property type="entry name" value="CDPF1_dom"/>
</dbReference>
<dbReference type="PRINTS" id="PR01995">
    <property type="entry name" value="UPF0595"/>
</dbReference>
<dbReference type="PANTHER" id="PTHR31849">
    <property type="entry name" value="CYSTEINE-RICH PDF MOTIF DOMAIN-CONTAINING PROTEIN 1"/>
    <property type="match status" value="1"/>
</dbReference>
<gene>
    <name evidence="4" type="ORF">scyTo_0010557</name>
</gene>
<evidence type="ECO:0000256" key="1">
    <source>
        <dbReference type="ARBA" id="ARBA00007917"/>
    </source>
</evidence>
<evidence type="ECO:0000313" key="5">
    <source>
        <dbReference type="Proteomes" id="UP000288216"/>
    </source>
</evidence>
<sequence length="136" mass="15482">MPYSPAAGQRIIEVPVPVRKMQSVEEPEGVFECRLCGLRAPYSYHGQKPPNACSVVLLEECYTMNDPFTPQKDRFLILGSHCCLCNNAVCVGQDCSLFYAKRFCIPCVKEHIDKFPEEIQLDLQKKKQQQNLQASR</sequence>
<comment type="caution">
    <text evidence="4">The sequence shown here is derived from an EMBL/GenBank/DDBJ whole genome shotgun (WGS) entry which is preliminary data.</text>
</comment>
<accession>A0A401P8H1</accession>